<evidence type="ECO:0000313" key="2">
    <source>
        <dbReference type="Proteomes" id="UP000812961"/>
    </source>
</evidence>
<keyword evidence="2" id="KW-1185">Reference proteome</keyword>
<sequence length="153" mass="17540">MSKRRFYILLMLLVTGTGCNRLHRDIIARIKACEEAEPCVVDLKSITNFDWDTVYIWSGIPNLEDITQAIGMPYEFYEEFTHPIIFIKDHKIAFYENWEGSVEGIVNNQIFVQSGAGNSISGTFTPQSAIFDGWSIGPKGSKYYILRMRNDDK</sequence>
<evidence type="ECO:0000313" key="1">
    <source>
        <dbReference type="EMBL" id="MBW8686994.1"/>
    </source>
</evidence>
<organism evidence="1 2">
    <name type="scientific">Chitinophaga rhizophila</name>
    <dbReference type="NCBI Taxonomy" id="2866212"/>
    <lineage>
        <taxon>Bacteria</taxon>
        <taxon>Pseudomonadati</taxon>
        <taxon>Bacteroidota</taxon>
        <taxon>Chitinophagia</taxon>
        <taxon>Chitinophagales</taxon>
        <taxon>Chitinophagaceae</taxon>
        <taxon>Chitinophaga</taxon>
    </lineage>
</organism>
<accession>A0ABS7GH22</accession>
<protein>
    <recommendedName>
        <fullName evidence="3">Lipoprotein</fullName>
    </recommendedName>
</protein>
<comment type="caution">
    <text evidence="1">The sequence shown here is derived from an EMBL/GenBank/DDBJ whole genome shotgun (WGS) entry which is preliminary data.</text>
</comment>
<dbReference type="RefSeq" id="WP_220252321.1">
    <property type="nucleotide sequence ID" value="NZ_JAICCF010000004.1"/>
</dbReference>
<proteinExistence type="predicted"/>
<dbReference type="Proteomes" id="UP000812961">
    <property type="component" value="Unassembled WGS sequence"/>
</dbReference>
<evidence type="ECO:0008006" key="3">
    <source>
        <dbReference type="Google" id="ProtNLM"/>
    </source>
</evidence>
<reference evidence="1 2" key="1">
    <citation type="submission" date="2021-08" db="EMBL/GenBank/DDBJ databases">
        <title>The genome sequence of Chitinophaga sp. B61.</title>
        <authorList>
            <person name="Zhang X."/>
        </authorList>
    </citation>
    <scope>NUCLEOTIDE SEQUENCE [LARGE SCALE GENOMIC DNA]</scope>
    <source>
        <strain evidence="1 2">B61</strain>
    </source>
</reference>
<dbReference type="EMBL" id="JAICCF010000004">
    <property type="protein sequence ID" value="MBW8686994.1"/>
    <property type="molecule type" value="Genomic_DNA"/>
</dbReference>
<name>A0ABS7GH22_9BACT</name>
<gene>
    <name evidence="1" type="ORF">K1Y79_21845</name>
</gene>
<dbReference type="PROSITE" id="PS51257">
    <property type="entry name" value="PROKAR_LIPOPROTEIN"/>
    <property type="match status" value="1"/>
</dbReference>